<dbReference type="CDD" id="cd14688">
    <property type="entry name" value="bZIP_YAP"/>
    <property type="match status" value="1"/>
</dbReference>
<dbReference type="Gene3D" id="1.20.5.170">
    <property type="match status" value="1"/>
</dbReference>
<dbReference type="PANTHER" id="PTHR39607:SF1">
    <property type="entry name" value="B-ZIP TRANSCRIPTION FACTOR (EUROFUNG)"/>
    <property type="match status" value="1"/>
</dbReference>
<dbReference type="SUPFAM" id="SSF57959">
    <property type="entry name" value="Leucine zipper domain"/>
    <property type="match status" value="1"/>
</dbReference>
<feature type="compositionally biased region" description="Low complexity" evidence="1">
    <location>
        <begin position="13"/>
        <end position="34"/>
    </location>
</feature>
<feature type="compositionally biased region" description="Polar residues" evidence="1">
    <location>
        <begin position="35"/>
        <end position="48"/>
    </location>
</feature>
<dbReference type="PANTHER" id="PTHR39607">
    <property type="entry name" value="XANTHOCILLIN BIOSYNTHESIS CLUSTER TRANSCRIPTION FACTOR XANC-RELATED"/>
    <property type="match status" value="1"/>
</dbReference>
<protein>
    <submittedName>
        <fullName evidence="3">Basic-Leucine zipper transcription factor</fullName>
    </submittedName>
</protein>
<organism evidence="3 4">
    <name type="scientific">Ophiocordyceps camponoti-floridani</name>
    <dbReference type="NCBI Taxonomy" id="2030778"/>
    <lineage>
        <taxon>Eukaryota</taxon>
        <taxon>Fungi</taxon>
        <taxon>Dikarya</taxon>
        <taxon>Ascomycota</taxon>
        <taxon>Pezizomycotina</taxon>
        <taxon>Sordariomycetes</taxon>
        <taxon>Hypocreomycetidae</taxon>
        <taxon>Hypocreales</taxon>
        <taxon>Ophiocordycipitaceae</taxon>
        <taxon>Ophiocordyceps</taxon>
    </lineage>
</organism>
<feature type="region of interest" description="Disordered" evidence="1">
    <location>
        <begin position="1"/>
        <end position="66"/>
    </location>
</feature>
<evidence type="ECO:0000313" key="4">
    <source>
        <dbReference type="Proteomes" id="UP000562929"/>
    </source>
</evidence>
<accession>A0A8H4Q352</accession>
<dbReference type="InterPro" id="IPR046347">
    <property type="entry name" value="bZIP_sf"/>
</dbReference>
<evidence type="ECO:0000259" key="2">
    <source>
        <dbReference type="PROSITE" id="PS00036"/>
    </source>
</evidence>
<name>A0A8H4Q352_9HYPO</name>
<dbReference type="AlphaFoldDB" id="A0A8H4Q352"/>
<reference evidence="3 4" key="1">
    <citation type="journal article" date="2020" name="G3 (Bethesda)">
        <title>Genetic Underpinnings of Host Manipulation by Ophiocordyceps as Revealed by Comparative Transcriptomics.</title>
        <authorList>
            <person name="Will I."/>
            <person name="Das B."/>
            <person name="Trinh T."/>
            <person name="Brachmann A."/>
            <person name="Ohm R.A."/>
            <person name="de Bekker C."/>
        </authorList>
    </citation>
    <scope>NUCLEOTIDE SEQUENCE [LARGE SCALE GENOMIC DNA]</scope>
    <source>
        <strain evidence="3 4">EC05</strain>
    </source>
</reference>
<sequence>MPDPDKNSPVVLATPAESPPSSSSPSTVSSPAETLDTSLIATNASGGRQQAPHRKRDESRRLSSSAELSLEDDWTRVTDPKEKKRIQNRVAQRTYRNRMKVKMGELEAKVALQERQGFRPKDMTMKDSAVGLSANSSLLSCPSGLRILPSPSISLEEAERTLYEAGCADANLHLPPRPMTEKQASHDLMLDYLRVQWQLIHRLNSNFSENRQVLVGSCPASPPCPLPPAPPSSMTTDMATDDFNPDGRFANQAMDFSFDQVSWNQNQHPDGIVNNFPLNAGDPAAPEVVPVTDGGGSSGSAMASSTAQLHERLEAVRKYAESVGFRSLDDVVLAYYNDAHGASEQHPSRNMRLSTIMSQLFHMTASWTSWERSDVYEEMTMLLKSMLVTELMSGRDGLLSELKPLMDAVNGNVSPKASGALLTMKRTFQTMVPNAWALVSSLTTETIFTGQQSRSNTSMAVMMLLQFSGYIPPPQLAQLVAACL</sequence>
<feature type="domain" description="BZIP" evidence="2">
    <location>
        <begin position="83"/>
        <end position="98"/>
    </location>
</feature>
<evidence type="ECO:0000256" key="1">
    <source>
        <dbReference type="SAM" id="MobiDB-lite"/>
    </source>
</evidence>
<proteinExistence type="predicted"/>
<dbReference type="Proteomes" id="UP000562929">
    <property type="component" value="Unassembled WGS sequence"/>
</dbReference>
<dbReference type="EMBL" id="JAACLJ010000007">
    <property type="protein sequence ID" value="KAF4583235.1"/>
    <property type="molecule type" value="Genomic_DNA"/>
</dbReference>
<evidence type="ECO:0000313" key="3">
    <source>
        <dbReference type="EMBL" id="KAF4583235.1"/>
    </source>
</evidence>
<dbReference type="InterPro" id="IPR052635">
    <property type="entry name" value="Sec_Metab_Biosynth_Reg"/>
</dbReference>
<gene>
    <name evidence="3" type="ORF">GQ602_006379</name>
</gene>
<comment type="caution">
    <text evidence="3">The sequence shown here is derived from an EMBL/GenBank/DDBJ whole genome shotgun (WGS) entry which is preliminary data.</text>
</comment>
<keyword evidence="4" id="KW-1185">Reference proteome</keyword>
<dbReference type="OrthoDB" id="194358at2759"/>
<dbReference type="PROSITE" id="PS00036">
    <property type="entry name" value="BZIP_BASIC"/>
    <property type="match status" value="1"/>
</dbReference>
<dbReference type="GO" id="GO:0003700">
    <property type="term" value="F:DNA-binding transcription factor activity"/>
    <property type="evidence" value="ECO:0007669"/>
    <property type="project" value="InterPro"/>
</dbReference>
<dbReference type="InterPro" id="IPR004827">
    <property type="entry name" value="bZIP"/>
</dbReference>